<reference evidence="1 2" key="1">
    <citation type="journal article" date="2018" name="Sci. Rep.">
        <title>Genomic signatures of local adaptation to the degree of environmental predictability in rotifers.</title>
        <authorList>
            <person name="Franch-Gras L."/>
            <person name="Hahn C."/>
            <person name="Garcia-Roger E.M."/>
            <person name="Carmona M.J."/>
            <person name="Serra M."/>
            <person name="Gomez A."/>
        </authorList>
    </citation>
    <scope>NUCLEOTIDE SEQUENCE [LARGE SCALE GENOMIC DNA]</scope>
    <source>
        <strain evidence="1">HYR1</strain>
    </source>
</reference>
<dbReference type="EMBL" id="REGN01010859">
    <property type="protein sequence ID" value="RMZ98293.1"/>
    <property type="molecule type" value="Genomic_DNA"/>
</dbReference>
<name>A0A3M7PH12_BRAPC</name>
<dbReference type="OrthoDB" id="8044406at2759"/>
<dbReference type="AlphaFoldDB" id="A0A3M7PH12"/>
<proteinExistence type="predicted"/>
<comment type="caution">
    <text evidence="1">The sequence shown here is derived from an EMBL/GenBank/DDBJ whole genome shotgun (WGS) entry which is preliminary data.</text>
</comment>
<protein>
    <submittedName>
        <fullName evidence="1">Uncharacterized protein</fullName>
    </submittedName>
</protein>
<evidence type="ECO:0000313" key="2">
    <source>
        <dbReference type="Proteomes" id="UP000276133"/>
    </source>
</evidence>
<keyword evidence="2" id="KW-1185">Reference proteome</keyword>
<sequence>METSGSNFLYKYKGVLMMLTIIKITKHFNDSNILSVDQDGFRTNHSCETALHEIISKMNEIQYASVR</sequence>
<dbReference type="Proteomes" id="UP000276133">
    <property type="component" value="Unassembled WGS sequence"/>
</dbReference>
<gene>
    <name evidence="1" type="ORF">BpHYR1_038758</name>
</gene>
<evidence type="ECO:0000313" key="1">
    <source>
        <dbReference type="EMBL" id="RMZ98293.1"/>
    </source>
</evidence>
<accession>A0A3M7PH12</accession>
<organism evidence="1 2">
    <name type="scientific">Brachionus plicatilis</name>
    <name type="common">Marine rotifer</name>
    <name type="synonym">Brachionus muelleri</name>
    <dbReference type="NCBI Taxonomy" id="10195"/>
    <lineage>
        <taxon>Eukaryota</taxon>
        <taxon>Metazoa</taxon>
        <taxon>Spiralia</taxon>
        <taxon>Gnathifera</taxon>
        <taxon>Rotifera</taxon>
        <taxon>Eurotatoria</taxon>
        <taxon>Monogononta</taxon>
        <taxon>Pseudotrocha</taxon>
        <taxon>Ploima</taxon>
        <taxon>Brachionidae</taxon>
        <taxon>Brachionus</taxon>
    </lineage>
</organism>